<evidence type="ECO:0000256" key="6">
    <source>
        <dbReference type="ARBA" id="ARBA00022840"/>
    </source>
</evidence>
<feature type="compositionally biased region" description="Polar residues" evidence="9">
    <location>
        <begin position="13"/>
        <end position="27"/>
    </location>
</feature>
<feature type="region of interest" description="Disordered" evidence="9">
    <location>
        <begin position="1"/>
        <end position="66"/>
    </location>
</feature>
<keyword evidence="3" id="KW-0547">Nucleotide-binding</keyword>
<feature type="compositionally biased region" description="Low complexity" evidence="9">
    <location>
        <begin position="125"/>
        <end position="140"/>
    </location>
</feature>
<dbReference type="GO" id="GO:0031508">
    <property type="term" value="P:pericentric heterochromatin formation"/>
    <property type="evidence" value="ECO:0007669"/>
    <property type="project" value="TreeGrafter"/>
</dbReference>
<evidence type="ECO:0000256" key="2">
    <source>
        <dbReference type="ARBA" id="ARBA00007025"/>
    </source>
</evidence>
<dbReference type="AlphaFoldDB" id="A0A3A2ZJU6"/>
<feature type="domain" description="Helicase C-terminal" evidence="11">
    <location>
        <begin position="646"/>
        <end position="815"/>
    </location>
</feature>
<evidence type="ECO:0000256" key="1">
    <source>
        <dbReference type="ARBA" id="ARBA00004123"/>
    </source>
</evidence>
<dbReference type="GO" id="GO:0003682">
    <property type="term" value="F:chromatin binding"/>
    <property type="evidence" value="ECO:0007669"/>
    <property type="project" value="TreeGrafter"/>
</dbReference>
<evidence type="ECO:0000256" key="3">
    <source>
        <dbReference type="ARBA" id="ARBA00022741"/>
    </source>
</evidence>
<keyword evidence="6" id="KW-0067">ATP-binding</keyword>
<organism evidence="12 13">
    <name type="scientific">Aspergillus sclerotialis</name>
    <dbReference type="NCBI Taxonomy" id="2070753"/>
    <lineage>
        <taxon>Eukaryota</taxon>
        <taxon>Fungi</taxon>
        <taxon>Dikarya</taxon>
        <taxon>Ascomycota</taxon>
        <taxon>Pezizomycotina</taxon>
        <taxon>Eurotiomycetes</taxon>
        <taxon>Eurotiomycetidae</taxon>
        <taxon>Eurotiales</taxon>
        <taxon>Aspergillaceae</taxon>
        <taxon>Aspergillus</taxon>
        <taxon>Aspergillus subgen. Polypaecilum</taxon>
    </lineage>
</organism>
<dbReference type="GO" id="GO:0044027">
    <property type="term" value="P:negative regulation of gene expression via chromosomal CpG island methylation"/>
    <property type="evidence" value="ECO:0007669"/>
    <property type="project" value="TreeGrafter"/>
</dbReference>
<evidence type="ECO:0000256" key="7">
    <source>
        <dbReference type="ARBA" id="ARBA00023054"/>
    </source>
</evidence>
<dbReference type="SMART" id="SM00490">
    <property type="entry name" value="HELICc"/>
    <property type="match status" value="1"/>
</dbReference>
<gene>
    <name evidence="12" type="ORF">PHISCL_04192</name>
</gene>
<dbReference type="OrthoDB" id="5857104at2759"/>
<feature type="compositionally biased region" description="Basic and acidic residues" evidence="9">
    <location>
        <begin position="92"/>
        <end position="112"/>
    </location>
</feature>
<dbReference type="Pfam" id="PF00176">
    <property type="entry name" value="SNF2-rel_dom"/>
    <property type="match status" value="1"/>
</dbReference>
<comment type="caution">
    <text evidence="12">The sequence shown here is derived from an EMBL/GenBank/DDBJ whole genome shotgun (WGS) entry which is preliminary data.</text>
</comment>
<dbReference type="Gene3D" id="3.40.50.10810">
    <property type="entry name" value="Tandem AAA-ATPase domain"/>
    <property type="match status" value="1"/>
</dbReference>
<dbReference type="GO" id="GO:0005721">
    <property type="term" value="C:pericentric heterochromatin"/>
    <property type="evidence" value="ECO:0007669"/>
    <property type="project" value="TreeGrafter"/>
</dbReference>
<dbReference type="InterPro" id="IPR038718">
    <property type="entry name" value="SNF2-like_sf"/>
</dbReference>
<keyword evidence="13" id="KW-1185">Reference proteome</keyword>
<evidence type="ECO:0000259" key="10">
    <source>
        <dbReference type="PROSITE" id="PS51192"/>
    </source>
</evidence>
<dbReference type="InterPro" id="IPR000330">
    <property type="entry name" value="SNF2_N"/>
</dbReference>
<keyword evidence="5 12" id="KW-0347">Helicase</keyword>
<dbReference type="InterPro" id="IPR049730">
    <property type="entry name" value="SNF2/RAD54-like_C"/>
</dbReference>
<dbReference type="PROSITE" id="PS51192">
    <property type="entry name" value="HELICASE_ATP_BIND_1"/>
    <property type="match status" value="1"/>
</dbReference>
<dbReference type="SMART" id="SM00487">
    <property type="entry name" value="DEXDc"/>
    <property type="match status" value="1"/>
</dbReference>
<evidence type="ECO:0000256" key="9">
    <source>
        <dbReference type="SAM" id="MobiDB-lite"/>
    </source>
</evidence>
<dbReference type="Pfam" id="PF00271">
    <property type="entry name" value="Helicase_C"/>
    <property type="match status" value="1"/>
</dbReference>
<evidence type="ECO:0000313" key="12">
    <source>
        <dbReference type="EMBL" id="RJE23479.1"/>
    </source>
</evidence>
<proteinExistence type="inferred from homology"/>
<keyword evidence="8" id="KW-0539">Nucleus</keyword>
<feature type="region of interest" description="Disordered" evidence="9">
    <location>
        <begin position="505"/>
        <end position="558"/>
    </location>
</feature>
<reference evidence="13" key="1">
    <citation type="submission" date="2017-02" db="EMBL/GenBank/DDBJ databases">
        <authorList>
            <person name="Tafer H."/>
            <person name="Lopandic K."/>
        </authorList>
    </citation>
    <scope>NUCLEOTIDE SEQUENCE [LARGE SCALE GENOMIC DNA]</scope>
    <source>
        <strain evidence="13">CBS 366.77</strain>
    </source>
</reference>
<feature type="region of interest" description="Disordered" evidence="9">
    <location>
        <begin position="92"/>
        <end position="164"/>
    </location>
</feature>
<dbReference type="STRING" id="2070753.A0A3A2ZJU6"/>
<dbReference type="GO" id="GO:0006346">
    <property type="term" value="P:DNA methylation-dependent constitutive heterochromatin formation"/>
    <property type="evidence" value="ECO:0007669"/>
    <property type="project" value="TreeGrafter"/>
</dbReference>
<name>A0A3A2ZJU6_9EURO</name>
<dbReference type="EMBL" id="MVGC01000119">
    <property type="protein sequence ID" value="RJE23479.1"/>
    <property type="molecule type" value="Genomic_DNA"/>
</dbReference>
<sequence>MDTPNPETPVTPADSQGDAQPESTLPSSPMADPVDQETETKDGVQVEPTGNSNIAHSMEDTEGMDTKAKALTHLLKTSGVFVAIMADKMKKQQEEARIEAAKQRQKPAENKKPVPAATVEKRTTRTGGRQAAGGKTATETPKSEEPPTTKSKRGRPKKAPVDGNISSYFKKADVKVNEDNPTVQEALEHAADEYEANPTALGEQDLVATQQPELVTGGKMRRYQLEGLEWLKSLWMNGLCGILADEMGLGKTVQAIALIAFFKEKNISGPFLISAPLSTVSNWVDEFARWAPGIKTVLYHGTKDERAAIRRNMMKLQNQRNMDFPVVCTSYEITMNDRKFLAQYQWRYIVVDEGHRLKNMNCRLIKELMTYNSANRLLITGTPLQNNIAELWSLLHFLLPEIFNDLNNFESWFDFSSFLDSANQAEMIEQRKRNLVTDMHAILKPFLLRRVKADVETALPKKREYILYAPLTAEQKDLYREILNGSGRQYLEDKALERLTGDNKKLSQSANLKRKADGGDSPVSNKSLKSSGTSTPASEKSLTRRRRKPQTYKELTDREFNEKLRRIEQGIEEDLDIPSPSDTEQEEMERARTIKLAKKEIAQKKLQNPVMQARLACDSPHNFYWPWNDESAIDESLVTASGKMLLLDRLIPRLLAKKHKILIFSQFKTQLDILQDWVTQLRSWHCCRIDGAMSQSDRHAQIQAFNNDPRYKIFLLSTRAGGQGINLTAADTVILFDSDWNPQQDLQAQDRAHRIGQTKPVIVYRLATKGTVEQTLLEKADSKRRLERLVIQQGKFKSLLDPSSQNEVDELKKVLGEDEFEQFETGADPSAILSERDLEILTDRSEEAYARAEKGLDQSGAAFFAVETKREGDGLVSGIAPV</sequence>
<dbReference type="GO" id="GO:0016787">
    <property type="term" value="F:hydrolase activity"/>
    <property type="evidence" value="ECO:0007669"/>
    <property type="project" value="UniProtKB-KW"/>
</dbReference>
<accession>A0A3A2ZJU6</accession>
<dbReference type="Proteomes" id="UP000266188">
    <property type="component" value="Unassembled WGS sequence"/>
</dbReference>
<dbReference type="GO" id="GO:0005524">
    <property type="term" value="F:ATP binding"/>
    <property type="evidence" value="ECO:0007669"/>
    <property type="project" value="UniProtKB-KW"/>
</dbReference>
<dbReference type="FunFam" id="3.40.50.10810:FF:000015">
    <property type="entry name" value="lymphoid-specific helicase isoform X1"/>
    <property type="match status" value="1"/>
</dbReference>
<evidence type="ECO:0000256" key="5">
    <source>
        <dbReference type="ARBA" id="ARBA00022806"/>
    </source>
</evidence>
<keyword evidence="4" id="KW-0378">Hydrolase</keyword>
<dbReference type="CDD" id="cd18793">
    <property type="entry name" value="SF2_C_SNF"/>
    <property type="match status" value="1"/>
</dbReference>
<protein>
    <submittedName>
        <fullName evidence="12">SNF2 family helicase ATPase</fullName>
    </submittedName>
</protein>
<dbReference type="InterPro" id="IPR001650">
    <property type="entry name" value="Helicase_C-like"/>
</dbReference>
<evidence type="ECO:0000256" key="8">
    <source>
        <dbReference type="ARBA" id="ARBA00023242"/>
    </source>
</evidence>
<feature type="domain" description="Helicase ATP-binding" evidence="10">
    <location>
        <begin position="232"/>
        <end position="401"/>
    </location>
</feature>
<evidence type="ECO:0000256" key="4">
    <source>
        <dbReference type="ARBA" id="ARBA00022801"/>
    </source>
</evidence>
<dbReference type="PROSITE" id="PS51194">
    <property type="entry name" value="HELICASE_CTER"/>
    <property type="match status" value="1"/>
</dbReference>
<dbReference type="InterPro" id="IPR027417">
    <property type="entry name" value="P-loop_NTPase"/>
</dbReference>
<feature type="compositionally biased region" description="Polar residues" evidence="9">
    <location>
        <begin position="522"/>
        <end position="540"/>
    </location>
</feature>
<dbReference type="GO" id="GO:0004386">
    <property type="term" value="F:helicase activity"/>
    <property type="evidence" value="ECO:0007669"/>
    <property type="project" value="UniProtKB-KW"/>
</dbReference>
<keyword evidence="7" id="KW-0175">Coiled coil</keyword>
<dbReference type="GO" id="GO:0005634">
    <property type="term" value="C:nucleus"/>
    <property type="evidence" value="ECO:0007669"/>
    <property type="project" value="UniProtKB-SubCell"/>
</dbReference>
<dbReference type="FunFam" id="3.40.50.300:FF:001315">
    <property type="entry name" value="SNF2 family helicase/ATPase PasG"/>
    <property type="match status" value="1"/>
</dbReference>
<dbReference type="PANTHER" id="PTHR47161">
    <property type="entry name" value="LYMPHOID-SPECIFIC HELICASE"/>
    <property type="match status" value="1"/>
</dbReference>
<comment type="similarity">
    <text evidence="2">Belongs to the SNF2/RAD54 helicase family.</text>
</comment>
<comment type="subcellular location">
    <subcellularLocation>
        <location evidence="1">Nucleus</location>
    </subcellularLocation>
</comment>
<dbReference type="PANTHER" id="PTHR47161:SF1">
    <property type="entry name" value="LYMPHOID-SPECIFIC HELICASE"/>
    <property type="match status" value="1"/>
</dbReference>
<evidence type="ECO:0000313" key="13">
    <source>
        <dbReference type="Proteomes" id="UP000266188"/>
    </source>
</evidence>
<dbReference type="Gene3D" id="3.40.50.300">
    <property type="entry name" value="P-loop containing nucleotide triphosphate hydrolases"/>
    <property type="match status" value="1"/>
</dbReference>
<dbReference type="InterPro" id="IPR014001">
    <property type="entry name" value="Helicase_ATP-bd"/>
</dbReference>
<dbReference type="SUPFAM" id="SSF52540">
    <property type="entry name" value="P-loop containing nucleoside triphosphate hydrolases"/>
    <property type="match status" value="2"/>
</dbReference>
<evidence type="ECO:0000259" key="11">
    <source>
        <dbReference type="PROSITE" id="PS51194"/>
    </source>
</evidence>